<dbReference type="Proteomes" id="UP000516349">
    <property type="component" value="Chromosome"/>
</dbReference>
<dbReference type="KEGG" id="ebla:JGUZn3_16090"/>
<gene>
    <name evidence="3" type="primary">bamB</name>
    <name evidence="3" type="ORF">JGUZn3_16090</name>
</gene>
<dbReference type="EMBL" id="CP060244">
    <property type="protein sequence ID" value="QNT78831.1"/>
    <property type="molecule type" value="Genomic_DNA"/>
</dbReference>
<dbReference type="AlphaFoldDB" id="A0A7H1NSS1"/>
<keyword evidence="4" id="KW-1185">Reference proteome</keyword>
<dbReference type="PANTHER" id="PTHR34512:SF30">
    <property type="entry name" value="OUTER MEMBRANE PROTEIN ASSEMBLY FACTOR BAMB"/>
    <property type="match status" value="1"/>
</dbReference>
<keyword evidence="1" id="KW-0732">Signal</keyword>
<feature type="chain" id="PRO_5028929432" evidence="1">
    <location>
        <begin position="27"/>
        <end position="464"/>
    </location>
</feature>
<dbReference type="RefSeq" id="WP_203413059.1">
    <property type="nucleotide sequence ID" value="NZ_CP060244.1"/>
</dbReference>
<evidence type="ECO:0000259" key="2">
    <source>
        <dbReference type="Pfam" id="PF13360"/>
    </source>
</evidence>
<dbReference type="Pfam" id="PF13360">
    <property type="entry name" value="PQQ_2"/>
    <property type="match status" value="1"/>
</dbReference>
<evidence type="ECO:0000313" key="4">
    <source>
        <dbReference type="Proteomes" id="UP000516349"/>
    </source>
</evidence>
<accession>A0A7H1NSS1</accession>
<sequence>MNPKPRQALLKRRSILAGGTLLPLLAGCGMFDSAVKPPLTGNRKDILSTGAGLTVDPDEHAAITIPAVSAEREWQQPGRIPSHVGFNAAIDGLNPLWSTSIGAGISEPDILSYIALGDNGRGVLGATPIISNGRIYVVDAQGNVSAINLATRETIWNFTPKLPKLQSSNVGGGLCIDGDTLYIVDGVAETLAVDAHTNDIKWRVNVGVPGRSAPTVLGNTLYFSTLDQKLYALDIDTGTQKWNYAATPADTVIFGQPAPAIENSTLLAGFVSGDLVALRAETGEVIWSDVLGNANGRSSVLDFASIRGMPVIMDGTVYTVSIADVLVAIDIRSGRRLWEREVSGQNTLLVIGEWIFMISLDQQLACLDRITGRVRWVTQLQRFRDEEEQSDAVFWMGPLLLNDKLVCISNFPDNGLIVADPATGKIQMEKQLSFVPAVPAVVGEGKLFMISQSGDLHVFGASES</sequence>
<dbReference type="SMART" id="SM00564">
    <property type="entry name" value="PQQ"/>
    <property type="match status" value="5"/>
</dbReference>
<protein>
    <submittedName>
        <fullName evidence="3">Outer membrane protein assembly factor BamB</fullName>
    </submittedName>
</protein>
<dbReference type="InterPro" id="IPR018391">
    <property type="entry name" value="PQQ_b-propeller_rpt"/>
</dbReference>
<evidence type="ECO:0000313" key="3">
    <source>
        <dbReference type="EMBL" id="QNT78831.1"/>
    </source>
</evidence>
<dbReference type="InterPro" id="IPR011047">
    <property type="entry name" value="Quinoprotein_ADH-like_sf"/>
</dbReference>
<evidence type="ECO:0000256" key="1">
    <source>
        <dbReference type="SAM" id="SignalP"/>
    </source>
</evidence>
<name>A0A7H1NSS1_9PROT</name>
<dbReference type="PROSITE" id="PS51257">
    <property type="entry name" value="PROKAR_LIPOPROTEIN"/>
    <property type="match status" value="1"/>
</dbReference>
<reference evidence="3 4" key="1">
    <citation type="submission" date="2020-08" db="EMBL/GenBank/DDBJ databases">
        <title>Complete genome sequence of Entomobacter blattae G55GP.</title>
        <authorList>
            <person name="Poehlein A."/>
            <person name="Guzman J."/>
            <person name="Daniel R."/>
            <person name="Vilcinskas A."/>
        </authorList>
    </citation>
    <scope>NUCLEOTIDE SEQUENCE [LARGE SCALE GENOMIC DNA]</scope>
    <source>
        <strain evidence="3 4">G55GP</strain>
    </source>
</reference>
<dbReference type="SUPFAM" id="SSF50998">
    <property type="entry name" value="Quinoprotein alcohol dehydrogenase-like"/>
    <property type="match status" value="1"/>
</dbReference>
<organism evidence="3 4">
    <name type="scientific">Entomobacter blattae</name>
    <dbReference type="NCBI Taxonomy" id="2762277"/>
    <lineage>
        <taxon>Bacteria</taxon>
        <taxon>Pseudomonadati</taxon>
        <taxon>Pseudomonadota</taxon>
        <taxon>Alphaproteobacteria</taxon>
        <taxon>Acetobacterales</taxon>
        <taxon>Acetobacteraceae</taxon>
        <taxon>Entomobacter</taxon>
    </lineage>
</organism>
<dbReference type="InterPro" id="IPR002372">
    <property type="entry name" value="PQQ_rpt_dom"/>
</dbReference>
<proteinExistence type="predicted"/>
<dbReference type="Gene3D" id="2.130.10.10">
    <property type="entry name" value="YVTN repeat-like/Quinoprotein amine dehydrogenase"/>
    <property type="match status" value="1"/>
</dbReference>
<dbReference type="InterPro" id="IPR015943">
    <property type="entry name" value="WD40/YVTN_repeat-like_dom_sf"/>
</dbReference>
<feature type="domain" description="Pyrrolo-quinoline quinone repeat" evidence="2">
    <location>
        <begin position="141"/>
        <end position="377"/>
    </location>
</feature>
<feature type="signal peptide" evidence="1">
    <location>
        <begin position="1"/>
        <end position="26"/>
    </location>
</feature>
<dbReference type="PANTHER" id="PTHR34512">
    <property type="entry name" value="CELL SURFACE PROTEIN"/>
    <property type="match status" value="1"/>
</dbReference>